<feature type="transmembrane region" description="Helical" evidence="1">
    <location>
        <begin position="6"/>
        <end position="25"/>
    </location>
</feature>
<dbReference type="Pfam" id="PF03334">
    <property type="entry name" value="PhaG_MnhG_YufB"/>
    <property type="match status" value="1"/>
</dbReference>
<evidence type="ECO:0008006" key="3">
    <source>
        <dbReference type="Google" id="ProtNLM"/>
    </source>
</evidence>
<reference evidence="2" key="1">
    <citation type="journal article" date="2015" name="Nature">
        <title>Complex archaea that bridge the gap between prokaryotes and eukaryotes.</title>
        <authorList>
            <person name="Spang A."/>
            <person name="Saw J.H."/>
            <person name="Jorgensen S.L."/>
            <person name="Zaremba-Niedzwiedzka K."/>
            <person name="Martijn J."/>
            <person name="Lind A.E."/>
            <person name="van Eijk R."/>
            <person name="Schleper C."/>
            <person name="Guy L."/>
            <person name="Ettema T.J."/>
        </authorList>
    </citation>
    <scope>NUCLEOTIDE SEQUENCE</scope>
</reference>
<keyword evidence="1" id="KW-0472">Membrane</keyword>
<feature type="transmembrane region" description="Helical" evidence="1">
    <location>
        <begin position="64"/>
        <end position="87"/>
    </location>
</feature>
<keyword evidence="1" id="KW-0812">Transmembrane</keyword>
<accession>A0A0F9J441</accession>
<proteinExistence type="predicted"/>
<dbReference type="NCBIfam" id="TIGR01300">
    <property type="entry name" value="CPA3_mnhG_phaG"/>
    <property type="match status" value="1"/>
</dbReference>
<sequence length="131" mass="13575">MLDTLAQWLIGIGLAFDLLGCIGLIRLPDVYNRAQAATKCVTLGTCMILAGVAVMAFGDIGSAMGVKAILCAVFILLTSPVAAHAVCRGAYISHVPLCEASVTDDFAPRAGKIRQQQALEGAPEGEKAEAS</sequence>
<keyword evidence="1" id="KW-1133">Transmembrane helix</keyword>
<name>A0A0F9J441_9ZZZZ</name>
<dbReference type="AlphaFoldDB" id="A0A0F9J441"/>
<protein>
    <recommendedName>
        <fullName evidence="3">Na+/H+ antiporter subunit G</fullName>
    </recommendedName>
</protein>
<gene>
    <name evidence="2" type="ORF">LCGC14_1577200</name>
</gene>
<dbReference type="GO" id="GO:0015385">
    <property type="term" value="F:sodium:proton antiporter activity"/>
    <property type="evidence" value="ECO:0007669"/>
    <property type="project" value="TreeGrafter"/>
</dbReference>
<organism evidence="2">
    <name type="scientific">marine sediment metagenome</name>
    <dbReference type="NCBI Taxonomy" id="412755"/>
    <lineage>
        <taxon>unclassified sequences</taxon>
        <taxon>metagenomes</taxon>
        <taxon>ecological metagenomes</taxon>
    </lineage>
</organism>
<dbReference type="EMBL" id="LAZR01012369">
    <property type="protein sequence ID" value="KKM27189.1"/>
    <property type="molecule type" value="Genomic_DNA"/>
</dbReference>
<evidence type="ECO:0000256" key="1">
    <source>
        <dbReference type="SAM" id="Phobius"/>
    </source>
</evidence>
<comment type="caution">
    <text evidence="2">The sequence shown here is derived from an EMBL/GenBank/DDBJ whole genome shotgun (WGS) entry which is preliminary data.</text>
</comment>
<dbReference type="InterPro" id="IPR005133">
    <property type="entry name" value="PhaG_MnhG_YufB"/>
</dbReference>
<dbReference type="PANTHER" id="PTHR34703">
    <property type="entry name" value="ANTIPORTER SUBUNIT MNHG2-RELATED"/>
    <property type="match status" value="1"/>
</dbReference>
<dbReference type="NCBIfam" id="NF009314">
    <property type="entry name" value="PRK12674.1-2"/>
    <property type="match status" value="1"/>
</dbReference>
<feature type="transmembrane region" description="Helical" evidence="1">
    <location>
        <begin position="37"/>
        <end position="58"/>
    </location>
</feature>
<dbReference type="PANTHER" id="PTHR34703:SF1">
    <property type="entry name" value="ANTIPORTER SUBUNIT MNHG2-RELATED"/>
    <property type="match status" value="1"/>
</dbReference>
<evidence type="ECO:0000313" key="2">
    <source>
        <dbReference type="EMBL" id="KKM27189.1"/>
    </source>
</evidence>